<evidence type="ECO:0000256" key="2">
    <source>
        <dbReference type="ARBA" id="ARBA00023157"/>
    </source>
</evidence>
<dbReference type="InterPro" id="IPR002022">
    <property type="entry name" value="Pec_lyase"/>
</dbReference>
<dbReference type="GO" id="GO:0030570">
    <property type="term" value="F:pectate lyase activity"/>
    <property type="evidence" value="ECO:0007669"/>
    <property type="project" value="InterPro"/>
</dbReference>
<gene>
    <name evidence="11" type="ORF">CPB83DRAFT_892544</name>
</gene>
<evidence type="ECO:0000256" key="4">
    <source>
        <dbReference type="ARBA" id="ARBA00023239"/>
    </source>
</evidence>
<dbReference type="InterPro" id="IPR045032">
    <property type="entry name" value="PEL"/>
</dbReference>
<dbReference type="InterPro" id="IPR011050">
    <property type="entry name" value="Pectin_lyase_fold/virulence"/>
</dbReference>
<keyword evidence="8" id="KW-0119">Carbohydrate metabolism</keyword>
<reference evidence="11" key="1">
    <citation type="submission" date="2020-11" db="EMBL/GenBank/DDBJ databases">
        <authorList>
            <consortium name="DOE Joint Genome Institute"/>
            <person name="Ahrendt S."/>
            <person name="Riley R."/>
            <person name="Andreopoulos W."/>
            <person name="Labutti K."/>
            <person name="Pangilinan J."/>
            <person name="Ruiz-Duenas F.J."/>
            <person name="Barrasa J.M."/>
            <person name="Sanchez-Garcia M."/>
            <person name="Camarero S."/>
            <person name="Miyauchi S."/>
            <person name="Serrano A."/>
            <person name="Linde D."/>
            <person name="Babiker R."/>
            <person name="Drula E."/>
            <person name="Ayuso-Fernandez I."/>
            <person name="Pacheco R."/>
            <person name="Padilla G."/>
            <person name="Ferreira P."/>
            <person name="Barriuso J."/>
            <person name="Kellner H."/>
            <person name="Castanera R."/>
            <person name="Alfaro M."/>
            <person name="Ramirez L."/>
            <person name="Pisabarro A.G."/>
            <person name="Kuo A."/>
            <person name="Tritt A."/>
            <person name="Lipzen A."/>
            <person name="He G."/>
            <person name="Yan M."/>
            <person name="Ng V."/>
            <person name="Cullen D."/>
            <person name="Martin F."/>
            <person name="Rosso M.-N."/>
            <person name="Henrissat B."/>
            <person name="Hibbett D."/>
            <person name="Martinez A.T."/>
            <person name="Grigoriev I.V."/>
        </authorList>
    </citation>
    <scope>NUCLEOTIDE SEQUENCE</scope>
    <source>
        <strain evidence="11">CBS 506.95</strain>
    </source>
</reference>
<evidence type="ECO:0000256" key="6">
    <source>
        <dbReference type="ARBA" id="ARBA00037631"/>
    </source>
</evidence>
<dbReference type="PANTHER" id="PTHR31683:SF67">
    <property type="entry name" value="PECTIN LYASE F-RELATED"/>
    <property type="match status" value="1"/>
</dbReference>
<evidence type="ECO:0000256" key="3">
    <source>
        <dbReference type="ARBA" id="ARBA00023180"/>
    </source>
</evidence>
<feature type="chain" id="PRO_5040469456" description="pectin lyase" evidence="9">
    <location>
        <begin position="21"/>
        <end position="383"/>
    </location>
</feature>
<keyword evidence="9" id="KW-0732">Signal</keyword>
<dbReference type="EC" id="4.2.2.10" evidence="7"/>
<comment type="catalytic activity">
    <reaction evidence="5">
        <text>Eliminative cleavage of (1-&gt;4)-alpha-D-galacturonan methyl ester to give oligosaccharides with 4-deoxy-6-O-methyl-alpha-D-galact-4-enuronosyl groups at their non-reducing ends.</text>
        <dbReference type="EC" id="4.2.2.10"/>
    </reaction>
</comment>
<keyword evidence="4 8" id="KW-0456">Lyase</keyword>
<protein>
    <recommendedName>
        <fullName evidence="7">pectin lyase</fullName>
        <ecNumber evidence="7">4.2.2.10</ecNumber>
    </recommendedName>
</protein>
<feature type="domain" description="Pectate lyase" evidence="10">
    <location>
        <begin position="92"/>
        <end position="302"/>
    </location>
</feature>
<dbReference type="Pfam" id="PF00544">
    <property type="entry name" value="Pectate_lyase_4"/>
    <property type="match status" value="1"/>
</dbReference>
<dbReference type="EMBL" id="MU157839">
    <property type="protein sequence ID" value="KAF9530574.1"/>
    <property type="molecule type" value="Genomic_DNA"/>
</dbReference>
<dbReference type="PANTHER" id="PTHR31683">
    <property type="entry name" value="PECTATE LYASE 18-RELATED"/>
    <property type="match status" value="1"/>
</dbReference>
<evidence type="ECO:0000256" key="9">
    <source>
        <dbReference type="SAM" id="SignalP"/>
    </source>
</evidence>
<name>A0A9P6EL38_9AGAR</name>
<comment type="similarity">
    <text evidence="1 8">Belongs to the polysaccharide lyase 1 family.</text>
</comment>
<evidence type="ECO:0000256" key="1">
    <source>
        <dbReference type="ARBA" id="ARBA00010980"/>
    </source>
</evidence>
<keyword evidence="8" id="KW-0964">Secreted</keyword>
<organism evidence="11 12">
    <name type="scientific">Crepidotus variabilis</name>
    <dbReference type="NCBI Taxonomy" id="179855"/>
    <lineage>
        <taxon>Eukaryota</taxon>
        <taxon>Fungi</taxon>
        <taxon>Dikarya</taxon>
        <taxon>Basidiomycota</taxon>
        <taxon>Agaricomycotina</taxon>
        <taxon>Agaricomycetes</taxon>
        <taxon>Agaricomycetidae</taxon>
        <taxon>Agaricales</taxon>
        <taxon>Agaricineae</taxon>
        <taxon>Crepidotaceae</taxon>
        <taxon>Crepidotus</taxon>
    </lineage>
</organism>
<dbReference type="GO" id="GO:0000272">
    <property type="term" value="P:polysaccharide catabolic process"/>
    <property type="evidence" value="ECO:0007669"/>
    <property type="project" value="UniProtKB-KW"/>
</dbReference>
<dbReference type="GO" id="GO:0047490">
    <property type="term" value="F:pectin lyase activity"/>
    <property type="evidence" value="ECO:0007669"/>
    <property type="project" value="UniProtKB-EC"/>
</dbReference>
<comment type="subcellular location">
    <subcellularLocation>
        <location evidence="8">Secreted</location>
    </subcellularLocation>
</comment>
<evidence type="ECO:0000256" key="8">
    <source>
        <dbReference type="RuleBase" id="RU361173"/>
    </source>
</evidence>
<dbReference type="AlphaFoldDB" id="A0A9P6EL38"/>
<dbReference type="InterPro" id="IPR012334">
    <property type="entry name" value="Pectin_lyas_fold"/>
</dbReference>
<dbReference type="SUPFAM" id="SSF51126">
    <property type="entry name" value="Pectin lyase-like"/>
    <property type="match status" value="1"/>
</dbReference>
<feature type="signal peptide" evidence="9">
    <location>
        <begin position="1"/>
        <end position="20"/>
    </location>
</feature>
<evidence type="ECO:0000256" key="7">
    <source>
        <dbReference type="ARBA" id="ARBA00039082"/>
    </source>
</evidence>
<evidence type="ECO:0000313" key="12">
    <source>
        <dbReference type="Proteomes" id="UP000807306"/>
    </source>
</evidence>
<evidence type="ECO:0000313" key="11">
    <source>
        <dbReference type="EMBL" id="KAF9530574.1"/>
    </source>
</evidence>
<keyword evidence="8" id="KW-0624">Polysaccharide degradation</keyword>
<dbReference type="Proteomes" id="UP000807306">
    <property type="component" value="Unassembled WGS sequence"/>
</dbReference>
<keyword evidence="3" id="KW-0325">Glycoprotein</keyword>
<dbReference type="SMART" id="SM00656">
    <property type="entry name" value="Amb_all"/>
    <property type="match status" value="1"/>
</dbReference>
<keyword evidence="12" id="KW-1185">Reference proteome</keyword>
<comment type="caution">
    <text evidence="11">The sequence shown here is derived from an EMBL/GenBank/DDBJ whole genome shotgun (WGS) entry which is preliminary data.</text>
</comment>
<comment type="function">
    <text evidence="6">Pectinolytic enzymes consist of four classes of enzymes: pectin lyase, polygalacturonase, pectin methylesterase and rhamnogalacturonase. Among pectinolytic enzymes, pectin lyase is the most important in depolymerization of pectin, since it cleaves internal glycosidic bonds of highly methylated pectins.</text>
</comment>
<dbReference type="GO" id="GO:0005576">
    <property type="term" value="C:extracellular region"/>
    <property type="evidence" value="ECO:0007669"/>
    <property type="project" value="UniProtKB-SubCell"/>
</dbReference>
<dbReference type="OrthoDB" id="1637350at2759"/>
<keyword evidence="2" id="KW-1015">Disulfide bond</keyword>
<evidence type="ECO:0000256" key="5">
    <source>
        <dbReference type="ARBA" id="ARBA00036818"/>
    </source>
</evidence>
<dbReference type="Gene3D" id="2.160.20.10">
    <property type="entry name" value="Single-stranded right-handed beta-helix, Pectin lyase-like"/>
    <property type="match status" value="1"/>
</dbReference>
<evidence type="ECO:0000259" key="10">
    <source>
        <dbReference type="SMART" id="SM00656"/>
    </source>
</evidence>
<proteinExistence type="inferred from homology"/>
<accession>A0A9P6EL38</accession>
<sequence length="383" mass="40043">MRCLTSFVAVLTFLVQDVAAVGSAFGYATGTTGGGSATAQTPSSNAELVSWLGDSTARVIVLDKIYDFTDSEGSATGTACAPWTCSPNPQLAIDQNSWCENYEAGAAKTTVTYKKAGITPIAVGSNKTLLGKGKAGGIAGKGLKITGKSNIIIQNIRIYQINPQFVWGGDAIQIDGGSKIWIDHNYIQYIGRQMVVTGYGAVTAATFSNNVFEGAGTYSATCNGRHYWAALFTGNGDQITFALNYVYMTSGRGPHVGGTSGYKQYIHAYNNYYVSVAGHAFDPQVGAYVLAEGNYFNTVDQPVTTATGYAFLPVDSTHTAQCSSYIGRACVANTALSSGTLNRNDLGALSAFTSATYVKSASVKAASEVGAFVQANAGLGIIN</sequence>